<dbReference type="AlphaFoldDB" id="A0ABD1D199"/>
<name>A0ABD1D199_CULPP</name>
<feature type="non-terminal residue" evidence="2">
    <location>
        <position position="53"/>
    </location>
</feature>
<reference evidence="2 3" key="1">
    <citation type="submission" date="2024-05" db="EMBL/GenBank/DDBJ databases">
        <title>Culex pipiens pipiens assembly and annotation.</title>
        <authorList>
            <person name="Alout H."/>
            <person name="Durand T."/>
        </authorList>
    </citation>
    <scope>NUCLEOTIDE SEQUENCE [LARGE SCALE GENOMIC DNA]</scope>
    <source>
        <strain evidence="2">HA-2024</strain>
        <tissue evidence="2">Whole body</tissue>
    </source>
</reference>
<feature type="compositionally biased region" description="Low complexity" evidence="1">
    <location>
        <begin position="43"/>
        <end position="53"/>
    </location>
</feature>
<dbReference type="EMBL" id="JBEHCU010008143">
    <property type="protein sequence ID" value="KAL1387532.1"/>
    <property type="molecule type" value="Genomic_DNA"/>
</dbReference>
<protein>
    <submittedName>
        <fullName evidence="2">Uncharacterized protein</fullName>
    </submittedName>
</protein>
<keyword evidence="3" id="KW-1185">Reference proteome</keyword>
<sequence length="53" mass="5893">SYNHTRIPQSVLPIRTQYELQGPIGFQHAETVGERQPKPQRWSTAEAAAATSS</sequence>
<comment type="caution">
    <text evidence="2">The sequence shown here is derived from an EMBL/GenBank/DDBJ whole genome shotgun (WGS) entry which is preliminary data.</text>
</comment>
<proteinExistence type="predicted"/>
<dbReference type="Proteomes" id="UP001562425">
    <property type="component" value="Unassembled WGS sequence"/>
</dbReference>
<gene>
    <name evidence="2" type="ORF">pipiens_000394</name>
</gene>
<organism evidence="2 3">
    <name type="scientific">Culex pipiens pipiens</name>
    <name type="common">Northern house mosquito</name>
    <dbReference type="NCBI Taxonomy" id="38569"/>
    <lineage>
        <taxon>Eukaryota</taxon>
        <taxon>Metazoa</taxon>
        <taxon>Ecdysozoa</taxon>
        <taxon>Arthropoda</taxon>
        <taxon>Hexapoda</taxon>
        <taxon>Insecta</taxon>
        <taxon>Pterygota</taxon>
        <taxon>Neoptera</taxon>
        <taxon>Endopterygota</taxon>
        <taxon>Diptera</taxon>
        <taxon>Nematocera</taxon>
        <taxon>Culicoidea</taxon>
        <taxon>Culicidae</taxon>
        <taxon>Culicinae</taxon>
        <taxon>Culicini</taxon>
        <taxon>Culex</taxon>
        <taxon>Culex</taxon>
    </lineage>
</organism>
<evidence type="ECO:0000313" key="2">
    <source>
        <dbReference type="EMBL" id="KAL1387532.1"/>
    </source>
</evidence>
<accession>A0ABD1D199</accession>
<evidence type="ECO:0000256" key="1">
    <source>
        <dbReference type="SAM" id="MobiDB-lite"/>
    </source>
</evidence>
<feature type="non-terminal residue" evidence="2">
    <location>
        <position position="1"/>
    </location>
</feature>
<feature type="region of interest" description="Disordered" evidence="1">
    <location>
        <begin position="31"/>
        <end position="53"/>
    </location>
</feature>
<evidence type="ECO:0000313" key="3">
    <source>
        <dbReference type="Proteomes" id="UP001562425"/>
    </source>
</evidence>